<dbReference type="PROSITE" id="PS51000">
    <property type="entry name" value="HTH_DEOR_2"/>
    <property type="match status" value="2"/>
</dbReference>
<evidence type="ECO:0000313" key="6">
    <source>
        <dbReference type="Proteomes" id="UP000829708"/>
    </source>
</evidence>
<dbReference type="PROSITE" id="PS00894">
    <property type="entry name" value="HTH_DEOR_1"/>
    <property type="match status" value="1"/>
</dbReference>
<evidence type="ECO:0000259" key="4">
    <source>
        <dbReference type="PROSITE" id="PS51000"/>
    </source>
</evidence>
<dbReference type="EMBL" id="CP094929">
    <property type="protein sequence ID" value="UOM52389.1"/>
    <property type="molecule type" value="Genomic_DNA"/>
</dbReference>
<keyword evidence="2" id="KW-0238">DNA-binding</keyword>
<name>A0ABY4DH42_9SPIR</name>
<dbReference type="Gene3D" id="1.10.10.10">
    <property type="entry name" value="Winged helix-like DNA-binding domain superfamily/Winged helix DNA-binding domain"/>
    <property type="match status" value="2"/>
</dbReference>
<dbReference type="PANTHER" id="PTHR30363">
    <property type="entry name" value="HTH-TYPE TRANSCRIPTIONAL REGULATOR SRLR-RELATED"/>
    <property type="match status" value="1"/>
</dbReference>
<keyword evidence="1" id="KW-0805">Transcription regulation</keyword>
<dbReference type="Proteomes" id="UP000829708">
    <property type="component" value="Chromosome"/>
</dbReference>
<feature type="domain" description="HTH deoR-type" evidence="4">
    <location>
        <begin position="4"/>
        <end position="59"/>
    </location>
</feature>
<dbReference type="InterPro" id="IPR001034">
    <property type="entry name" value="DeoR_HTH"/>
</dbReference>
<dbReference type="Pfam" id="PF08220">
    <property type="entry name" value="HTH_DeoR"/>
    <property type="match status" value="2"/>
</dbReference>
<keyword evidence="6" id="KW-1185">Reference proteome</keyword>
<dbReference type="Pfam" id="PF00455">
    <property type="entry name" value="DeoRC"/>
    <property type="match status" value="1"/>
</dbReference>
<dbReference type="SUPFAM" id="SSF53822">
    <property type="entry name" value="Periplasmic binding protein-like I"/>
    <property type="match status" value="1"/>
</dbReference>
<dbReference type="SUPFAM" id="SSF46785">
    <property type="entry name" value="Winged helix' DNA-binding domain"/>
    <property type="match status" value="2"/>
</dbReference>
<dbReference type="Pfam" id="PF13407">
    <property type="entry name" value="Peripla_BP_4"/>
    <property type="match status" value="1"/>
</dbReference>
<dbReference type="InterPro" id="IPR025997">
    <property type="entry name" value="SBP_2_dom"/>
</dbReference>
<dbReference type="InterPro" id="IPR014036">
    <property type="entry name" value="DeoR-like_C"/>
</dbReference>
<dbReference type="InterPro" id="IPR028082">
    <property type="entry name" value="Peripla_BP_I"/>
</dbReference>
<dbReference type="InterPro" id="IPR018356">
    <property type="entry name" value="Tscrpt_reg_HTH_DeoR_CS"/>
</dbReference>
<dbReference type="InterPro" id="IPR036388">
    <property type="entry name" value="WH-like_DNA-bd_sf"/>
</dbReference>
<accession>A0ABY4DH42</accession>
<dbReference type="SMART" id="SM00420">
    <property type="entry name" value="HTH_DEOR"/>
    <property type="match status" value="2"/>
</dbReference>
<organism evidence="5 6">
    <name type="scientific">Sphaerochaeta associata</name>
    <dbReference type="NCBI Taxonomy" id="1129264"/>
    <lineage>
        <taxon>Bacteria</taxon>
        <taxon>Pseudomonadati</taxon>
        <taxon>Spirochaetota</taxon>
        <taxon>Spirochaetia</taxon>
        <taxon>Spirochaetales</taxon>
        <taxon>Sphaerochaetaceae</taxon>
        <taxon>Sphaerochaeta</taxon>
    </lineage>
</organism>
<dbReference type="Gene3D" id="3.40.50.2300">
    <property type="match status" value="2"/>
</dbReference>
<dbReference type="SUPFAM" id="SSF100950">
    <property type="entry name" value="NagB/RpiA/CoA transferase-like"/>
    <property type="match status" value="1"/>
</dbReference>
<dbReference type="InterPro" id="IPR050313">
    <property type="entry name" value="Carb_Metab_HTH_regulators"/>
</dbReference>
<dbReference type="RefSeq" id="WP_244774622.1">
    <property type="nucleotide sequence ID" value="NZ_CP094929.1"/>
</dbReference>
<evidence type="ECO:0000256" key="2">
    <source>
        <dbReference type="ARBA" id="ARBA00023125"/>
    </source>
</evidence>
<dbReference type="SMART" id="SM01134">
    <property type="entry name" value="DeoRC"/>
    <property type="match status" value="1"/>
</dbReference>
<sequence length="626" mass="70790">MEEMSQRQLALLKIITLRKFCTISDLAERLKLSRETIRKELVPLQKAGILIRERGKIRFCDTQQNAALLESSGVLSKEQRQARILQLLTEDKEVRISTLATKLKVSVLTIRNDLSALELKGKVLRKHGSAILFEPSISQGSSSDFSEYSSRANILAKHSIMHIKPDDTVFLDGGEVSQCVASSLPPLTNLSIWTNNLMILDVLRKNRYAYPIQVTGSALSMEKQRFSLSNHQGLPNSLIINKAFICCSSYAGNTFFLSEDEDLATIEAVCRQAEKIYVILDSHFLDIQGKLPFPYKRYLAKIQEVLIDDGIGRYRASLLFSRQDPLIICGPDYTYRNVRKHQYRIGFLVNKDRNYFVQSVHNSLLEATSACKYVSLVIRECDGDYASAVQALNLLLQESVDLVIDYSLCMESLMYIGEKCLSHNIRLISVDYMAPGSIYFGADNACAGRIAGEQASHYINEHWNSSVDHLLVLGKFGYEPITKLRISSALEHLQKNVSRLPETIHTIEWGHPDINPTQALVKLLKQTPNEEPMLILAFNLRHLLASYELILQYRESTNTIIVGHNYTKQIEELMKIGHSPILGCVHYNPEAYGQNIMDLALRLLDGGTVQQRNYTTLTWIARKSNS</sequence>
<protein>
    <submittedName>
        <fullName evidence="5">DeoR family transcriptional regulator</fullName>
    </submittedName>
</protein>
<reference evidence="6" key="1">
    <citation type="journal article" date="2024" name="J Bioinform Genom">
        <title>Complete genome sequence of the type strain bacterium Sphaerochaeta associata GLS2t (VKM B-2742)t.</title>
        <authorList>
            <person name="Troshina O.Y."/>
            <person name="Tepeeva A.N."/>
            <person name="Arzamasceva V.O."/>
            <person name="Whitman W.B."/>
            <person name="Varghese N."/>
            <person name="Shapiro N."/>
            <person name="Woyke T."/>
            <person name="Kripides N.C."/>
            <person name="Vasilenko O.V."/>
        </authorList>
    </citation>
    <scope>NUCLEOTIDE SEQUENCE [LARGE SCALE GENOMIC DNA]</scope>
    <source>
        <strain evidence="6">GLS2T</strain>
    </source>
</reference>
<proteinExistence type="predicted"/>
<evidence type="ECO:0000256" key="3">
    <source>
        <dbReference type="ARBA" id="ARBA00023163"/>
    </source>
</evidence>
<keyword evidence="3" id="KW-0804">Transcription</keyword>
<evidence type="ECO:0000313" key="5">
    <source>
        <dbReference type="EMBL" id="UOM52389.1"/>
    </source>
</evidence>
<dbReference type="InterPro" id="IPR037171">
    <property type="entry name" value="NagB/RpiA_transferase-like"/>
</dbReference>
<dbReference type="PANTHER" id="PTHR30363:SF44">
    <property type="entry name" value="AGA OPERON TRANSCRIPTIONAL REPRESSOR-RELATED"/>
    <property type="match status" value="1"/>
</dbReference>
<feature type="domain" description="HTH deoR-type" evidence="4">
    <location>
        <begin position="77"/>
        <end position="132"/>
    </location>
</feature>
<gene>
    <name evidence="5" type="ORF">MUG09_06350</name>
</gene>
<evidence type="ECO:0000256" key="1">
    <source>
        <dbReference type="ARBA" id="ARBA00023015"/>
    </source>
</evidence>
<dbReference type="InterPro" id="IPR036390">
    <property type="entry name" value="WH_DNA-bd_sf"/>
</dbReference>